<dbReference type="SUPFAM" id="SSF53067">
    <property type="entry name" value="Actin-like ATPase domain"/>
    <property type="match status" value="2"/>
</dbReference>
<dbReference type="Gene3D" id="3.30.420.40">
    <property type="match status" value="2"/>
</dbReference>
<protein>
    <recommendedName>
        <fullName evidence="6">Molecular chaperone DnaK</fullName>
    </recommendedName>
</protein>
<evidence type="ECO:0000256" key="1">
    <source>
        <dbReference type="ARBA" id="ARBA00022741"/>
    </source>
</evidence>
<sequence>MRLGVDFGTSNTVCVAQRPDGTVTPLLFDASPLLSSAVYLGPDATMLTGADAERAALAYPAGLEPHPKRRVDDETTWLGEREVAVVDLIAAVLARAWAEACRVGGGAPTGVVLSHPAAWARTRLARLAEAARRAGIPPVTFVPEPVAAAAYFAAILGRQIPPGRTLVVYDLGAGTFDISVVRRSPAGFEAYATGGLADVGGLDLDAVVVDHARSLTAGAGAGWARLDWPETSADQRARRDLWLGARAAKQMLSRHPRADLHVPLVDVDLHVTREEFEKAARPHLDRTVATTVDVLRSAGVTRESIAGVFLVGGSSRIPLAAALLHRQLTVAPTVIDQPELVVAHGCLYAVPAPVPVPTSPAPAPPPILTRPVPAPPPAALAAPRQPPAVLGIPPRGVLPEDFPVHLVELTVGDRVGYTVRTYVTGDDQQTVAVFASQGPRLPLFRRPEQATDHAAGGDDHAMASILHWESLRESMAVAFLPLLPRNRYVLDLPSVSLERDPKQWLTDLIVQAGDIARELTYALDIPQGQDLLGPGTLLDRLDDALRAAQRSSLRRKAHRDLRAFDQARLVSGWRRVASLIDSHLDWPA</sequence>
<dbReference type="InterPro" id="IPR043129">
    <property type="entry name" value="ATPase_NBD"/>
</dbReference>
<evidence type="ECO:0000256" key="3">
    <source>
        <dbReference type="ARBA" id="ARBA00023186"/>
    </source>
</evidence>
<reference evidence="4 5" key="2">
    <citation type="submission" date="2020-03" db="EMBL/GenBank/DDBJ databases">
        <authorList>
            <person name="Ichikawa N."/>
            <person name="Kimura A."/>
            <person name="Kitahashi Y."/>
            <person name="Uohara A."/>
        </authorList>
    </citation>
    <scope>NUCLEOTIDE SEQUENCE [LARGE SCALE GENOMIC DNA]</scope>
    <source>
        <strain evidence="4 5">NBRC 105367</strain>
    </source>
</reference>
<keyword evidence="5" id="KW-1185">Reference proteome</keyword>
<dbReference type="KEGG" id="psuu:Psuf_069210"/>
<dbReference type="Proteomes" id="UP000503011">
    <property type="component" value="Chromosome"/>
</dbReference>
<dbReference type="GO" id="GO:0140662">
    <property type="term" value="F:ATP-dependent protein folding chaperone"/>
    <property type="evidence" value="ECO:0007669"/>
    <property type="project" value="InterPro"/>
</dbReference>
<reference evidence="4 5" key="1">
    <citation type="submission" date="2020-03" db="EMBL/GenBank/DDBJ databases">
        <title>Whole genome shotgun sequence of Phytohabitans suffuscus NBRC 105367.</title>
        <authorList>
            <person name="Komaki H."/>
            <person name="Tamura T."/>
        </authorList>
    </citation>
    <scope>NUCLEOTIDE SEQUENCE [LARGE SCALE GENOMIC DNA]</scope>
    <source>
        <strain evidence="4 5">NBRC 105367</strain>
    </source>
</reference>
<keyword evidence="1" id="KW-0547">Nucleotide-binding</keyword>
<dbReference type="PRINTS" id="PR00301">
    <property type="entry name" value="HEATSHOCK70"/>
</dbReference>
<dbReference type="PANTHER" id="PTHR42749">
    <property type="entry name" value="CELL SHAPE-DETERMINING PROTEIN MREB"/>
    <property type="match status" value="1"/>
</dbReference>
<evidence type="ECO:0008006" key="6">
    <source>
        <dbReference type="Google" id="ProtNLM"/>
    </source>
</evidence>
<keyword evidence="3" id="KW-0143">Chaperone</keyword>
<dbReference type="GO" id="GO:0005524">
    <property type="term" value="F:ATP binding"/>
    <property type="evidence" value="ECO:0007669"/>
    <property type="project" value="UniProtKB-KW"/>
</dbReference>
<gene>
    <name evidence="4" type="ORF">Psuf_069210</name>
</gene>
<dbReference type="AlphaFoldDB" id="A0A6F8YUJ4"/>
<dbReference type="Gene3D" id="3.90.640.10">
    <property type="entry name" value="Actin, Chain A, domain 4"/>
    <property type="match status" value="1"/>
</dbReference>
<organism evidence="4 5">
    <name type="scientific">Phytohabitans suffuscus</name>
    <dbReference type="NCBI Taxonomy" id="624315"/>
    <lineage>
        <taxon>Bacteria</taxon>
        <taxon>Bacillati</taxon>
        <taxon>Actinomycetota</taxon>
        <taxon>Actinomycetes</taxon>
        <taxon>Micromonosporales</taxon>
        <taxon>Micromonosporaceae</taxon>
    </lineage>
</organism>
<keyword evidence="2" id="KW-0067">ATP-binding</keyword>
<evidence type="ECO:0000256" key="2">
    <source>
        <dbReference type="ARBA" id="ARBA00022840"/>
    </source>
</evidence>
<evidence type="ECO:0000313" key="5">
    <source>
        <dbReference type="Proteomes" id="UP000503011"/>
    </source>
</evidence>
<accession>A0A6F8YUJ4</accession>
<dbReference type="PANTHER" id="PTHR42749:SF1">
    <property type="entry name" value="CELL SHAPE-DETERMINING PROTEIN MREB"/>
    <property type="match status" value="1"/>
</dbReference>
<name>A0A6F8YUJ4_9ACTN</name>
<dbReference type="Pfam" id="PF00012">
    <property type="entry name" value="HSP70"/>
    <property type="match status" value="1"/>
</dbReference>
<proteinExistence type="predicted"/>
<evidence type="ECO:0000313" key="4">
    <source>
        <dbReference type="EMBL" id="BCB89608.1"/>
    </source>
</evidence>
<dbReference type="InterPro" id="IPR013126">
    <property type="entry name" value="Hsp_70_fam"/>
</dbReference>
<dbReference type="EMBL" id="AP022871">
    <property type="protein sequence ID" value="BCB89608.1"/>
    <property type="molecule type" value="Genomic_DNA"/>
</dbReference>